<sequence length="61" mass="7029">MTVWIIVKIEFCNLTYKPFRQASARTIHLRLAIDGIKIMTNGHNKEERSEGSKKTKRGGVR</sequence>
<proteinExistence type="predicted"/>
<dbReference type="EMBL" id="BSOK01000025">
    <property type="protein sequence ID" value="GLR29233.1"/>
    <property type="molecule type" value="Genomic_DNA"/>
</dbReference>
<comment type="caution">
    <text evidence="2">The sequence shown here is derived from an EMBL/GenBank/DDBJ whole genome shotgun (WGS) entry which is preliminary data.</text>
</comment>
<evidence type="ECO:0000256" key="1">
    <source>
        <dbReference type="SAM" id="MobiDB-lite"/>
    </source>
</evidence>
<gene>
    <name evidence="2" type="ORF">GCM10007915_14710</name>
</gene>
<feature type="region of interest" description="Disordered" evidence="1">
    <location>
        <begin position="42"/>
        <end position="61"/>
    </location>
</feature>
<accession>A0ABQ5Z268</accession>
<dbReference type="Proteomes" id="UP001156645">
    <property type="component" value="Unassembled WGS sequence"/>
</dbReference>
<organism evidence="2 3">
    <name type="scientific">Psychrobacter pacificensis</name>
    <dbReference type="NCBI Taxonomy" id="112002"/>
    <lineage>
        <taxon>Bacteria</taxon>
        <taxon>Pseudomonadati</taxon>
        <taxon>Pseudomonadota</taxon>
        <taxon>Gammaproteobacteria</taxon>
        <taxon>Moraxellales</taxon>
        <taxon>Moraxellaceae</taxon>
        <taxon>Psychrobacter</taxon>
    </lineage>
</organism>
<keyword evidence="3" id="KW-1185">Reference proteome</keyword>
<feature type="compositionally biased region" description="Basic and acidic residues" evidence="1">
    <location>
        <begin position="43"/>
        <end position="53"/>
    </location>
</feature>
<reference evidence="3" key="1">
    <citation type="journal article" date="2019" name="Int. J. Syst. Evol. Microbiol.">
        <title>The Global Catalogue of Microorganisms (GCM) 10K type strain sequencing project: providing services to taxonomists for standard genome sequencing and annotation.</title>
        <authorList>
            <consortium name="The Broad Institute Genomics Platform"/>
            <consortium name="The Broad Institute Genome Sequencing Center for Infectious Disease"/>
            <person name="Wu L."/>
            <person name="Ma J."/>
        </authorList>
    </citation>
    <scope>NUCLEOTIDE SEQUENCE [LARGE SCALE GENOMIC DNA]</scope>
    <source>
        <strain evidence="3">NBRC 103191</strain>
    </source>
</reference>
<protein>
    <submittedName>
        <fullName evidence="2">Uncharacterized protein</fullName>
    </submittedName>
</protein>
<evidence type="ECO:0000313" key="2">
    <source>
        <dbReference type="EMBL" id="GLR29233.1"/>
    </source>
</evidence>
<name>A0ABQ5Z268_9GAMM</name>
<evidence type="ECO:0000313" key="3">
    <source>
        <dbReference type="Proteomes" id="UP001156645"/>
    </source>
</evidence>